<organism evidence="1 2">
    <name type="scientific">Sphingomonas jejuensis</name>
    <dbReference type="NCBI Taxonomy" id="904715"/>
    <lineage>
        <taxon>Bacteria</taxon>
        <taxon>Pseudomonadati</taxon>
        <taxon>Pseudomonadota</taxon>
        <taxon>Alphaproteobacteria</taxon>
        <taxon>Sphingomonadales</taxon>
        <taxon>Sphingomonadaceae</taxon>
        <taxon>Sphingomonas</taxon>
    </lineage>
</organism>
<accession>A0ABX0XLU3</accession>
<comment type="caution">
    <text evidence="1">The sequence shown here is derived from an EMBL/GenBank/DDBJ whole genome shotgun (WGS) entry which is preliminary data.</text>
</comment>
<reference evidence="1 2" key="1">
    <citation type="submission" date="2020-03" db="EMBL/GenBank/DDBJ databases">
        <title>Genomic Encyclopedia of Type Strains, Phase IV (KMG-IV): sequencing the most valuable type-strain genomes for metagenomic binning, comparative biology and taxonomic classification.</title>
        <authorList>
            <person name="Goeker M."/>
        </authorList>
    </citation>
    <scope>NUCLEOTIDE SEQUENCE [LARGE SCALE GENOMIC DNA]</scope>
    <source>
        <strain evidence="1 2">DSM 27651</strain>
    </source>
</reference>
<dbReference type="Proteomes" id="UP000734218">
    <property type="component" value="Unassembled WGS sequence"/>
</dbReference>
<evidence type="ECO:0000313" key="1">
    <source>
        <dbReference type="EMBL" id="NJC33681.1"/>
    </source>
</evidence>
<dbReference type="RefSeq" id="WP_167953640.1">
    <property type="nucleotide sequence ID" value="NZ_JAATJE010000001.1"/>
</dbReference>
<proteinExistence type="predicted"/>
<gene>
    <name evidence="1" type="ORF">GGR88_001155</name>
</gene>
<dbReference type="EMBL" id="JAATJE010000001">
    <property type="protein sequence ID" value="NJC33681.1"/>
    <property type="molecule type" value="Genomic_DNA"/>
</dbReference>
<protein>
    <submittedName>
        <fullName evidence="1">Acetolactate synthase regulatory subunit</fullName>
    </submittedName>
</protein>
<evidence type="ECO:0000313" key="2">
    <source>
        <dbReference type="Proteomes" id="UP000734218"/>
    </source>
</evidence>
<sequence>MTRIQIDFAVAEGAVLRIIGLVERRGFRVVGIVMDEAGPTAAMTLDIQPRDRSRRTEILLPQIRRIHGVTAVHTIPVPQASAA</sequence>
<dbReference type="Pfam" id="PF13710">
    <property type="entry name" value="ACT_5"/>
    <property type="match status" value="1"/>
</dbReference>
<name>A0ABX0XLU3_9SPHN</name>
<keyword evidence="2" id="KW-1185">Reference proteome</keyword>